<feature type="region of interest" description="Disordered" evidence="1">
    <location>
        <begin position="1"/>
        <end position="33"/>
    </location>
</feature>
<name>A0AAV2L8A9_KNICA</name>
<evidence type="ECO:0000313" key="3">
    <source>
        <dbReference type="Proteomes" id="UP001497482"/>
    </source>
</evidence>
<dbReference type="EMBL" id="OZ035844">
    <property type="protein sequence ID" value="CAL1598610.1"/>
    <property type="molecule type" value="Genomic_DNA"/>
</dbReference>
<keyword evidence="3" id="KW-1185">Reference proteome</keyword>
<reference evidence="2 3" key="1">
    <citation type="submission" date="2024-04" db="EMBL/GenBank/DDBJ databases">
        <authorList>
            <person name="Waldvogel A.-M."/>
            <person name="Schoenle A."/>
        </authorList>
    </citation>
    <scope>NUCLEOTIDE SEQUENCE [LARGE SCALE GENOMIC DNA]</scope>
</reference>
<evidence type="ECO:0000313" key="2">
    <source>
        <dbReference type="EMBL" id="CAL1598610.1"/>
    </source>
</evidence>
<dbReference type="AlphaFoldDB" id="A0AAV2L8A9"/>
<evidence type="ECO:0000256" key="1">
    <source>
        <dbReference type="SAM" id="MobiDB-lite"/>
    </source>
</evidence>
<feature type="compositionally biased region" description="Basic and acidic residues" evidence="1">
    <location>
        <begin position="8"/>
        <end position="28"/>
    </location>
</feature>
<dbReference type="Proteomes" id="UP001497482">
    <property type="component" value="Chromosome 22"/>
</dbReference>
<organism evidence="2 3">
    <name type="scientific">Knipowitschia caucasica</name>
    <name type="common">Caucasian dwarf goby</name>
    <name type="synonym">Pomatoschistus caucasicus</name>
    <dbReference type="NCBI Taxonomy" id="637954"/>
    <lineage>
        <taxon>Eukaryota</taxon>
        <taxon>Metazoa</taxon>
        <taxon>Chordata</taxon>
        <taxon>Craniata</taxon>
        <taxon>Vertebrata</taxon>
        <taxon>Euteleostomi</taxon>
        <taxon>Actinopterygii</taxon>
        <taxon>Neopterygii</taxon>
        <taxon>Teleostei</taxon>
        <taxon>Neoteleostei</taxon>
        <taxon>Acanthomorphata</taxon>
        <taxon>Gobiaria</taxon>
        <taxon>Gobiiformes</taxon>
        <taxon>Gobioidei</taxon>
        <taxon>Gobiidae</taxon>
        <taxon>Gobiinae</taxon>
        <taxon>Knipowitschia</taxon>
    </lineage>
</organism>
<proteinExistence type="predicted"/>
<sequence>MECVLPAPRRDRGETGETQDGSHAEGKAFPESATSRLTANKDGIITGGVWVAVERRMNRVAKAECAGNGVSQRVLVGHYPGILMKCGQCTSRSLDAMSDARMGRASTHILGLLCACTPSACALQSTTGIWRRRTHAPRSWLLPRTDWAQAIRTSRE</sequence>
<protein>
    <submittedName>
        <fullName evidence="2">Uncharacterized protein</fullName>
    </submittedName>
</protein>
<gene>
    <name evidence="2" type="ORF">KC01_LOCUS26977</name>
</gene>
<accession>A0AAV2L8A9</accession>